<accession>A0A1U7HTA4</accession>
<evidence type="ECO:0000256" key="2">
    <source>
        <dbReference type="SAM" id="SignalP"/>
    </source>
</evidence>
<proteinExistence type="predicted"/>
<keyword evidence="4" id="KW-1185">Reference proteome</keyword>
<evidence type="ECO:0000256" key="1">
    <source>
        <dbReference type="SAM" id="Phobius"/>
    </source>
</evidence>
<keyword evidence="1" id="KW-0472">Membrane</keyword>
<evidence type="ECO:0000313" key="3">
    <source>
        <dbReference type="EMBL" id="OKH26823.1"/>
    </source>
</evidence>
<sequence>MKFKGIIATTCAIASTIAIPSVAKAVTLKLTIENIAPQQGALVTPVWFGFHDGSFNTFDPGATASTGIEHVAEDGYTGLENRLPGFENLGIDVNNFIIPLENTISGLFANSNEGTQDILSSEENPFFGLFPGQSNSTLINLNGNLAQNHFFSYAAMFFPSNDAFIADENPLEIFDSEGNFLGADFIISGNQVWDAGTEVNDESLANVPFTLPQIAQGVEENGTIQRHPGFRPRGTGGVLDSANGLFTNADFTAPDYQIARIKIEKVSVPEPGISAGLLVFGATFLAGYRLRRKAN</sequence>
<keyword evidence="2" id="KW-0732">Signal</keyword>
<feature type="transmembrane region" description="Helical" evidence="1">
    <location>
        <begin position="272"/>
        <end position="290"/>
    </location>
</feature>
<keyword evidence="1" id="KW-0812">Transmembrane</keyword>
<dbReference type="Proteomes" id="UP000186868">
    <property type="component" value="Unassembled WGS sequence"/>
</dbReference>
<dbReference type="STRING" id="1921803.NIES593_01915"/>
<dbReference type="Gene3D" id="2.60.40.2130">
    <property type="entry name" value="F-spondin domain"/>
    <property type="match status" value="1"/>
</dbReference>
<dbReference type="InterPro" id="IPR009465">
    <property type="entry name" value="Spondin_N"/>
</dbReference>
<dbReference type="NCBIfam" id="NF038123">
    <property type="entry name" value="NF038123_dom"/>
    <property type="match status" value="1"/>
</dbReference>
<keyword evidence="1" id="KW-1133">Transmembrane helix</keyword>
<dbReference type="AlphaFoldDB" id="A0A1U7HTA4"/>
<gene>
    <name evidence="3" type="ORF">NIES593_01915</name>
</gene>
<dbReference type="RefSeq" id="WP_073597953.1">
    <property type="nucleotide sequence ID" value="NZ_MRCB01000001.1"/>
</dbReference>
<feature type="signal peptide" evidence="2">
    <location>
        <begin position="1"/>
        <end position="23"/>
    </location>
</feature>
<protein>
    <recommendedName>
        <fullName evidence="5">PEP-CTERM sorting domain-containing protein</fullName>
    </recommendedName>
</protein>
<reference evidence="3 4" key="1">
    <citation type="submission" date="2016-11" db="EMBL/GenBank/DDBJ databases">
        <title>Draft Genome Sequences of Nine Cyanobacterial Strains from Diverse Habitats.</title>
        <authorList>
            <person name="Zhu T."/>
            <person name="Hou S."/>
            <person name="Lu X."/>
            <person name="Hess W.R."/>
        </authorList>
    </citation>
    <scope>NUCLEOTIDE SEQUENCE [LARGE SCALE GENOMIC DNA]</scope>
    <source>
        <strain evidence="3 4">NIES-593</strain>
    </source>
</reference>
<dbReference type="EMBL" id="MRCB01000001">
    <property type="protein sequence ID" value="OKH26823.1"/>
    <property type="molecule type" value="Genomic_DNA"/>
</dbReference>
<feature type="chain" id="PRO_5012278894" description="PEP-CTERM sorting domain-containing protein" evidence="2">
    <location>
        <begin position="24"/>
        <end position="295"/>
    </location>
</feature>
<dbReference type="OrthoDB" id="466132at2"/>
<evidence type="ECO:0000313" key="4">
    <source>
        <dbReference type="Proteomes" id="UP000186868"/>
    </source>
</evidence>
<evidence type="ECO:0008006" key="5">
    <source>
        <dbReference type="Google" id="ProtNLM"/>
    </source>
</evidence>
<name>A0A1U7HTA4_9CYAN</name>
<comment type="caution">
    <text evidence="3">The sequence shown here is derived from an EMBL/GenBank/DDBJ whole genome shotgun (WGS) entry which is preliminary data.</text>
</comment>
<dbReference type="InterPro" id="IPR038678">
    <property type="entry name" value="Spondin_N_sf"/>
</dbReference>
<organism evidence="3 4">
    <name type="scientific">Hydrococcus rivularis NIES-593</name>
    <dbReference type="NCBI Taxonomy" id="1921803"/>
    <lineage>
        <taxon>Bacteria</taxon>
        <taxon>Bacillati</taxon>
        <taxon>Cyanobacteriota</taxon>
        <taxon>Cyanophyceae</taxon>
        <taxon>Pleurocapsales</taxon>
        <taxon>Hydrococcaceae</taxon>
        <taxon>Hydrococcus</taxon>
    </lineage>
</organism>